<evidence type="ECO:0000259" key="1">
    <source>
        <dbReference type="Pfam" id="PF12728"/>
    </source>
</evidence>
<protein>
    <submittedName>
        <fullName evidence="2">DNA binding domain-containing protein, excisionase family</fullName>
    </submittedName>
</protein>
<name>A0A1T4Z279_9ACTN</name>
<dbReference type="Proteomes" id="UP000191040">
    <property type="component" value="Chromosome I"/>
</dbReference>
<dbReference type="EMBL" id="LT796768">
    <property type="protein sequence ID" value="SKB07655.1"/>
    <property type="molecule type" value="Genomic_DNA"/>
</dbReference>
<evidence type="ECO:0000313" key="2">
    <source>
        <dbReference type="EMBL" id="SKB07655.1"/>
    </source>
</evidence>
<proteinExistence type="predicted"/>
<keyword evidence="3" id="KW-1185">Reference proteome</keyword>
<dbReference type="AlphaFoldDB" id="A0A1T4Z279"/>
<accession>A0A1T4Z279</accession>
<feature type="domain" description="Helix-turn-helix" evidence="1">
    <location>
        <begin position="9"/>
        <end position="60"/>
    </location>
</feature>
<dbReference type="GO" id="GO:0003677">
    <property type="term" value="F:DNA binding"/>
    <property type="evidence" value="ECO:0007669"/>
    <property type="project" value="InterPro"/>
</dbReference>
<reference evidence="3" key="1">
    <citation type="submission" date="2017-02" db="EMBL/GenBank/DDBJ databases">
        <authorList>
            <person name="Varghese N."/>
            <person name="Submissions S."/>
        </authorList>
    </citation>
    <scope>NUCLEOTIDE SEQUENCE [LARGE SCALE GENOMIC DNA]</scope>
    <source>
        <strain evidence="3">9H-4</strain>
    </source>
</reference>
<sequence length="64" mass="7100">MISTTPDPLLTVPQTVEYLNGSVSERTLRRLIASGDIQSLRIGGNARRVRVSAIEDYLSRATQR</sequence>
<dbReference type="InterPro" id="IPR010093">
    <property type="entry name" value="SinI_DNA-bd"/>
</dbReference>
<dbReference type="Pfam" id="PF12728">
    <property type="entry name" value="HTH_17"/>
    <property type="match status" value="1"/>
</dbReference>
<gene>
    <name evidence="2" type="ORF">SAMN06295964_1772</name>
</gene>
<dbReference type="NCBIfam" id="TIGR01764">
    <property type="entry name" value="excise"/>
    <property type="match status" value="1"/>
</dbReference>
<evidence type="ECO:0000313" key="3">
    <source>
        <dbReference type="Proteomes" id="UP000191040"/>
    </source>
</evidence>
<dbReference type="OrthoDB" id="4870800at2"/>
<dbReference type="InterPro" id="IPR041657">
    <property type="entry name" value="HTH_17"/>
</dbReference>
<organism evidence="2 3">
    <name type="scientific">Aeromicrobium choanae</name>
    <dbReference type="NCBI Taxonomy" id="1736691"/>
    <lineage>
        <taxon>Bacteria</taxon>
        <taxon>Bacillati</taxon>
        <taxon>Actinomycetota</taxon>
        <taxon>Actinomycetes</taxon>
        <taxon>Propionibacteriales</taxon>
        <taxon>Nocardioidaceae</taxon>
        <taxon>Aeromicrobium</taxon>
    </lineage>
</organism>
<dbReference type="RefSeq" id="WP_078699814.1">
    <property type="nucleotide sequence ID" value="NZ_LT796768.1"/>
</dbReference>